<dbReference type="OrthoDB" id="6174090at2"/>
<evidence type="ECO:0000313" key="2">
    <source>
        <dbReference type="Proteomes" id="UP000294164"/>
    </source>
</evidence>
<organism evidence="1 2">
    <name type="scientific">Pseudoxanthomonas winnipegensis</name>
    <dbReference type="NCBI Taxonomy" id="2480810"/>
    <lineage>
        <taxon>Bacteria</taxon>
        <taxon>Pseudomonadati</taxon>
        <taxon>Pseudomonadota</taxon>
        <taxon>Gammaproteobacteria</taxon>
        <taxon>Lysobacterales</taxon>
        <taxon>Lysobacteraceae</taxon>
        <taxon>Pseudoxanthomonas</taxon>
    </lineage>
</organism>
<evidence type="ECO:0000313" key="1">
    <source>
        <dbReference type="EMBL" id="TAA40265.1"/>
    </source>
</evidence>
<sequence length="90" mass="10426">MAVLRMSSSASRYRPTPNRKVQLRERILMLAQRYRCYGVGVIYLKLRQAGLLVNYKRVDGCAGQQNCRCRAGSRRRCQQEIGNNCCSRLR</sequence>
<gene>
    <name evidence="1" type="ORF">EA655_14060</name>
</gene>
<dbReference type="PANTHER" id="PTHR47515:SF1">
    <property type="entry name" value="BLR2054 PROTEIN"/>
    <property type="match status" value="1"/>
</dbReference>
<dbReference type="AlphaFoldDB" id="A0A4Q8M4H6"/>
<protein>
    <recommendedName>
        <fullName evidence="3">HTH-like domain-containing protein</fullName>
    </recommendedName>
</protein>
<dbReference type="PANTHER" id="PTHR47515">
    <property type="entry name" value="LOW CALCIUM RESPONSE LOCUS PROTEIN T"/>
    <property type="match status" value="1"/>
</dbReference>
<reference evidence="1 2" key="1">
    <citation type="submission" date="2019-02" db="EMBL/GenBank/DDBJ databases">
        <title>WGS of Pseudoxanthomonas species novum from clinical isolates.</title>
        <authorList>
            <person name="Bernier A.-M."/>
            <person name="Bernard K."/>
            <person name="Vachon A."/>
        </authorList>
    </citation>
    <scope>NUCLEOTIDE SEQUENCE [LARGE SCALE GENOMIC DNA]</scope>
    <source>
        <strain evidence="1 2">NML130969</strain>
    </source>
</reference>
<name>A0A4Q8M4H6_9GAMM</name>
<proteinExistence type="predicted"/>
<dbReference type="EMBL" id="SHMG01000008">
    <property type="protein sequence ID" value="TAA40265.1"/>
    <property type="molecule type" value="Genomic_DNA"/>
</dbReference>
<dbReference type="Proteomes" id="UP000294164">
    <property type="component" value="Unassembled WGS sequence"/>
</dbReference>
<evidence type="ECO:0008006" key="3">
    <source>
        <dbReference type="Google" id="ProtNLM"/>
    </source>
</evidence>
<accession>A0A4Q8M4H6</accession>
<comment type="caution">
    <text evidence="1">The sequence shown here is derived from an EMBL/GenBank/DDBJ whole genome shotgun (WGS) entry which is preliminary data.</text>
</comment>